<accession>A0A5C3MQ04</accession>
<reference evidence="2 3" key="1">
    <citation type="journal article" date="2019" name="Nat. Ecol. Evol.">
        <title>Megaphylogeny resolves global patterns of mushroom evolution.</title>
        <authorList>
            <person name="Varga T."/>
            <person name="Krizsan K."/>
            <person name="Foldi C."/>
            <person name="Dima B."/>
            <person name="Sanchez-Garcia M."/>
            <person name="Sanchez-Ramirez S."/>
            <person name="Szollosi G.J."/>
            <person name="Szarkandi J.G."/>
            <person name="Papp V."/>
            <person name="Albert L."/>
            <person name="Andreopoulos W."/>
            <person name="Angelini C."/>
            <person name="Antonin V."/>
            <person name="Barry K.W."/>
            <person name="Bougher N.L."/>
            <person name="Buchanan P."/>
            <person name="Buyck B."/>
            <person name="Bense V."/>
            <person name="Catcheside P."/>
            <person name="Chovatia M."/>
            <person name="Cooper J."/>
            <person name="Damon W."/>
            <person name="Desjardin D."/>
            <person name="Finy P."/>
            <person name="Geml J."/>
            <person name="Haridas S."/>
            <person name="Hughes K."/>
            <person name="Justo A."/>
            <person name="Karasinski D."/>
            <person name="Kautmanova I."/>
            <person name="Kiss B."/>
            <person name="Kocsube S."/>
            <person name="Kotiranta H."/>
            <person name="LaButti K.M."/>
            <person name="Lechner B.E."/>
            <person name="Liimatainen K."/>
            <person name="Lipzen A."/>
            <person name="Lukacs Z."/>
            <person name="Mihaltcheva S."/>
            <person name="Morgado L.N."/>
            <person name="Niskanen T."/>
            <person name="Noordeloos M.E."/>
            <person name="Ohm R.A."/>
            <person name="Ortiz-Santana B."/>
            <person name="Ovrebo C."/>
            <person name="Racz N."/>
            <person name="Riley R."/>
            <person name="Savchenko A."/>
            <person name="Shiryaev A."/>
            <person name="Soop K."/>
            <person name="Spirin V."/>
            <person name="Szebenyi C."/>
            <person name="Tomsovsky M."/>
            <person name="Tulloss R.E."/>
            <person name="Uehling J."/>
            <person name="Grigoriev I.V."/>
            <person name="Vagvolgyi C."/>
            <person name="Papp T."/>
            <person name="Martin F.M."/>
            <person name="Miettinen O."/>
            <person name="Hibbett D.S."/>
            <person name="Nagy L.G."/>
        </authorList>
    </citation>
    <scope>NUCLEOTIDE SEQUENCE [LARGE SCALE GENOMIC DNA]</scope>
    <source>
        <strain evidence="2 3">OMC1185</strain>
    </source>
</reference>
<keyword evidence="3" id="KW-1185">Reference proteome</keyword>
<organism evidence="2 3">
    <name type="scientific">Heliocybe sulcata</name>
    <dbReference type="NCBI Taxonomy" id="5364"/>
    <lineage>
        <taxon>Eukaryota</taxon>
        <taxon>Fungi</taxon>
        <taxon>Dikarya</taxon>
        <taxon>Basidiomycota</taxon>
        <taxon>Agaricomycotina</taxon>
        <taxon>Agaricomycetes</taxon>
        <taxon>Gloeophyllales</taxon>
        <taxon>Gloeophyllaceae</taxon>
        <taxon>Heliocybe</taxon>
    </lineage>
</organism>
<dbReference type="EMBL" id="ML213523">
    <property type="protein sequence ID" value="TFK47479.1"/>
    <property type="molecule type" value="Genomic_DNA"/>
</dbReference>
<evidence type="ECO:0000313" key="3">
    <source>
        <dbReference type="Proteomes" id="UP000305948"/>
    </source>
</evidence>
<dbReference type="Proteomes" id="UP000305948">
    <property type="component" value="Unassembled WGS sequence"/>
</dbReference>
<proteinExistence type="predicted"/>
<sequence length="262" mass="29261">IHCDIARQENAKLKTQLNARQEKAEGRRGHAFQSEAEFLVAPEARAHYDQIQREKDEKERLEKEKSKAKKTAELETAVRHAPLLVNDKLRYRGSLKSRRKPELEDIAHVLRLDYTSLTQPQIVDAIVAKLTADPFLRLDARFEGLYSNVKLPAEVTVQVDGSSTESLLDSEQALQELLSQSDHNQQLPKPSSLPSGHSTRSFSVTEGDENRPPSEYPQIMHAPLQSHLPLSSSVNHAPQGFVVGSSADAGSFAYPYLYGSVR</sequence>
<name>A0A5C3MQ04_9AGAM</name>
<feature type="compositionally biased region" description="Polar residues" evidence="1">
    <location>
        <begin position="181"/>
        <end position="204"/>
    </location>
</feature>
<evidence type="ECO:0000313" key="2">
    <source>
        <dbReference type="EMBL" id="TFK47479.1"/>
    </source>
</evidence>
<feature type="region of interest" description="Disordered" evidence="1">
    <location>
        <begin position="49"/>
        <end position="72"/>
    </location>
</feature>
<dbReference type="AlphaFoldDB" id="A0A5C3MQ04"/>
<evidence type="ECO:0000256" key="1">
    <source>
        <dbReference type="SAM" id="MobiDB-lite"/>
    </source>
</evidence>
<gene>
    <name evidence="2" type="ORF">OE88DRAFT_1647647</name>
</gene>
<feature type="non-terminal residue" evidence="2">
    <location>
        <position position="1"/>
    </location>
</feature>
<dbReference type="OrthoDB" id="5569309at2759"/>
<feature type="region of interest" description="Disordered" evidence="1">
    <location>
        <begin position="181"/>
        <end position="218"/>
    </location>
</feature>
<protein>
    <submittedName>
        <fullName evidence="2">Uncharacterized protein</fullName>
    </submittedName>
</protein>